<feature type="transmembrane region" description="Helical" evidence="1">
    <location>
        <begin position="61"/>
        <end position="80"/>
    </location>
</feature>
<comment type="caution">
    <text evidence="2">The sequence shown here is derived from an EMBL/GenBank/DDBJ whole genome shotgun (WGS) entry which is preliminary data.</text>
</comment>
<gene>
    <name evidence="2" type="ORF">CGZ91_02155</name>
</gene>
<evidence type="ECO:0000313" key="2">
    <source>
        <dbReference type="EMBL" id="OYN92329.1"/>
    </source>
</evidence>
<proteinExistence type="predicted"/>
<evidence type="ECO:0000256" key="1">
    <source>
        <dbReference type="SAM" id="Phobius"/>
    </source>
</evidence>
<sequence>MPNPYAERAAAELQSQGWTEIRTRELGVRTAMLLFLAISPLPLVGGVGMAIGGLVGGITELIWIGLVMALVGDAGLMIGLQIRRRSLRPTGPVWRLDPAGITVAGTGPVPWSDLEPAKQRMERNPYDDGWQLAYGIPLTPAGQQRALALAPAHRRVLNPGVRVTVIGGPQPLQSLRVPTPEGMSDAEFTQVLNSARAHFLGQR</sequence>
<dbReference type="RefSeq" id="WP_094452312.1">
    <property type="nucleotide sequence ID" value="NZ_NMVJ01000001.1"/>
</dbReference>
<reference evidence="2 3" key="1">
    <citation type="submission" date="2017-07" db="EMBL/GenBank/DDBJ databases">
        <title>Draft whole genome sequences of clinical Proprionibacteriaceae strains.</title>
        <authorList>
            <person name="Bernier A.-M."/>
            <person name="Bernard K."/>
            <person name="Domingo M.-C."/>
        </authorList>
    </citation>
    <scope>NUCLEOTIDE SEQUENCE [LARGE SCALE GENOMIC DNA]</scope>
    <source>
        <strain evidence="2 3">NML 150081</strain>
    </source>
</reference>
<feature type="transmembrane region" description="Helical" evidence="1">
    <location>
        <begin position="31"/>
        <end position="55"/>
    </location>
</feature>
<keyword evidence="1" id="KW-0472">Membrane</keyword>
<name>A0A255ELB8_9ACTN</name>
<keyword evidence="3" id="KW-1185">Reference proteome</keyword>
<keyword evidence="1" id="KW-0812">Transmembrane</keyword>
<dbReference type="OrthoDB" id="4965522at2"/>
<dbReference type="Proteomes" id="UP000216300">
    <property type="component" value="Unassembled WGS sequence"/>
</dbReference>
<keyword evidence="1" id="KW-1133">Transmembrane helix</keyword>
<protein>
    <submittedName>
        <fullName evidence="2">Uncharacterized protein</fullName>
    </submittedName>
</protein>
<organism evidence="2 3">
    <name type="scientific">Parenemella sanctibonifatiensis</name>
    <dbReference type="NCBI Taxonomy" id="2016505"/>
    <lineage>
        <taxon>Bacteria</taxon>
        <taxon>Bacillati</taxon>
        <taxon>Actinomycetota</taxon>
        <taxon>Actinomycetes</taxon>
        <taxon>Propionibacteriales</taxon>
        <taxon>Propionibacteriaceae</taxon>
        <taxon>Parenemella</taxon>
    </lineage>
</organism>
<evidence type="ECO:0000313" key="3">
    <source>
        <dbReference type="Proteomes" id="UP000216300"/>
    </source>
</evidence>
<dbReference type="EMBL" id="NMVJ01000001">
    <property type="protein sequence ID" value="OYN92329.1"/>
    <property type="molecule type" value="Genomic_DNA"/>
</dbReference>
<accession>A0A255ELB8</accession>
<dbReference type="AlphaFoldDB" id="A0A255ELB8"/>